<evidence type="ECO:0000313" key="1">
    <source>
        <dbReference type="EMBL" id="MBC1300824.1"/>
    </source>
</evidence>
<comment type="caution">
    <text evidence="1">The sequence shown here is derived from an EMBL/GenBank/DDBJ whole genome shotgun (WGS) entry which is preliminary data.</text>
</comment>
<name>A0ABR6S376_ANAVA</name>
<gene>
    <name evidence="1" type="ORF">GNE12_02710</name>
</gene>
<dbReference type="EMBL" id="JACKZP010000005">
    <property type="protein sequence ID" value="MBC1300824.1"/>
    <property type="molecule type" value="Genomic_DNA"/>
</dbReference>
<dbReference type="GeneID" id="58723573"/>
<keyword evidence="2" id="KW-1185">Reference proteome</keyword>
<dbReference type="Proteomes" id="UP000570851">
    <property type="component" value="Unassembled WGS sequence"/>
</dbReference>
<evidence type="ECO:0000313" key="2">
    <source>
        <dbReference type="Proteomes" id="UP000570851"/>
    </source>
</evidence>
<organism evidence="1 2">
    <name type="scientific">Trichormus variabilis N2B</name>
    <dbReference type="NCBI Taxonomy" id="2681315"/>
    <lineage>
        <taxon>Bacteria</taxon>
        <taxon>Bacillati</taxon>
        <taxon>Cyanobacteriota</taxon>
        <taxon>Cyanophyceae</taxon>
        <taxon>Nostocales</taxon>
        <taxon>Nostocaceae</taxon>
        <taxon>Trichormus</taxon>
    </lineage>
</organism>
<reference evidence="1 2" key="1">
    <citation type="submission" date="2019-11" db="EMBL/GenBank/DDBJ databases">
        <title>Comparison of genomes from free-living endosymbiotic cyanobacteria isolated from Azolla.</title>
        <authorList>
            <person name="Thiel T."/>
            <person name="Pratte B."/>
        </authorList>
    </citation>
    <scope>NUCLEOTIDE SEQUENCE [LARGE SCALE GENOMIC DNA]</scope>
    <source>
        <strain evidence="1 2">N2B</strain>
    </source>
</reference>
<proteinExistence type="predicted"/>
<dbReference type="RefSeq" id="WP_011317763.1">
    <property type="nucleotide sequence ID" value="NZ_JACKZP010000005.1"/>
</dbReference>
<sequence length="325" mass="37841">MNDTTQQFLHELKRVYVKECFHRDENCSEKIVKAHSIQNNKILNKISLNGNVYCFSLSEDDEHHLQVVLAKKGRKVATIFTGFCSYHDNAIFKPIEEQDFQKNNYQQEFLFAYRALAKEYHAKKELIKRLEKVKEISDLKEKWQIQQLDALLIGSQITLNKLEDNKQIFNSVLKQRNFDIIGTRIIKLHGECQIAVSSVFAIVNDLNGKNIHNTIEFVDLNKELKLLYVTIFPQGGKTYILFSYLRRHRKYLAPVIRQIANRSIAEQKKIISNMIAVYVENLALSPNAWGKMSDSEKSIFYELNMENVFSTGKSLIKLKNINLFT</sequence>
<accession>A0ABR6S376</accession>
<protein>
    <submittedName>
        <fullName evidence="1">Uncharacterized protein</fullName>
    </submittedName>
</protein>